<accession>A0A1H8MZH7</accession>
<dbReference type="PANTHER" id="PTHR34978:SF3">
    <property type="entry name" value="SLR0241 PROTEIN"/>
    <property type="match status" value="1"/>
</dbReference>
<keyword evidence="1" id="KW-0472">Membrane</keyword>
<evidence type="ECO:0000313" key="4">
    <source>
        <dbReference type="Proteomes" id="UP000198657"/>
    </source>
</evidence>
<keyword evidence="1" id="KW-0812">Transmembrane</keyword>
<dbReference type="Pfam" id="PF05569">
    <property type="entry name" value="Peptidase_M56"/>
    <property type="match status" value="1"/>
</dbReference>
<evidence type="ECO:0000259" key="2">
    <source>
        <dbReference type="Pfam" id="PF05569"/>
    </source>
</evidence>
<dbReference type="EMBL" id="FODN01000004">
    <property type="protein sequence ID" value="SEO22712.1"/>
    <property type="molecule type" value="Genomic_DNA"/>
</dbReference>
<keyword evidence="4" id="KW-1185">Reference proteome</keyword>
<dbReference type="RefSeq" id="WP_091171144.1">
    <property type="nucleotide sequence ID" value="NZ_CBCSFM010000002.1"/>
</dbReference>
<evidence type="ECO:0000256" key="1">
    <source>
        <dbReference type="SAM" id="Phobius"/>
    </source>
</evidence>
<proteinExistence type="predicted"/>
<feature type="transmembrane region" description="Helical" evidence="1">
    <location>
        <begin position="178"/>
        <end position="196"/>
    </location>
</feature>
<sequence>MEVLYIYLIKSSGLIALFYLAYYFMLRKETFFTSNRWFLLLGLFTSVVLPLVVYTKIIIVESSSKNIDWSKIPVTTSIENDAFEINWYLISGIVYAIGIVLFLGKFAFDFYSLNTLLKGKNIQNQADFKFIDTTENVAPFSYFNTIVYNSSLYSSSELENILEHEKVHSDQNHTVDVLISRLFCILFWFNPFIWLYKKAILQNLEFIADNEATKNISDKKAYQFTLLKITTHENCVAITNHFYQSLIKKRIVMLNKNQSKKSNSWKYAIVLPALAVFMMAFQVNVITQENNKKQSGRNDTSQVVICKSSTDNYINESCERIKKEHNIDLKFSEIKRNTQGEILSIEGTFNDNKGTNGNYRQTRDTPINTLKFLIKKGKNGNDEIGFSNVDQKNTLENENLVSDIDATEPPVPPAFPSGPIPELPEIDMSKMPTPPVHPANPDNKKAMMQFKKEMKEFESKMEAFEPDSSAHEKAIEDEMAKRAAIFEKQMTEYENAMERYRNTVKK</sequence>
<keyword evidence="1" id="KW-1133">Transmembrane helix</keyword>
<dbReference type="Proteomes" id="UP000198657">
    <property type="component" value="Unassembled WGS sequence"/>
</dbReference>
<feature type="domain" description="Peptidase M56" evidence="2">
    <location>
        <begin position="153"/>
        <end position="254"/>
    </location>
</feature>
<gene>
    <name evidence="3" type="ORF">SAMN04487942_2123</name>
</gene>
<feature type="transmembrane region" description="Helical" evidence="1">
    <location>
        <begin position="267"/>
        <end position="287"/>
    </location>
</feature>
<feature type="transmembrane region" description="Helical" evidence="1">
    <location>
        <begin position="6"/>
        <end position="25"/>
    </location>
</feature>
<dbReference type="OrthoDB" id="1522859at2"/>
<dbReference type="PANTHER" id="PTHR34978">
    <property type="entry name" value="POSSIBLE SENSOR-TRANSDUCER PROTEIN BLAR"/>
    <property type="match status" value="1"/>
</dbReference>
<organism evidence="3 4">
    <name type="scientific">Flavobacterium sinopsychrotolerans</name>
    <dbReference type="NCBI Taxonomy" id="604089"/>
    <lineage>
        <taxon>Bacteria</taxon>
        <taxon>Pseudomonadati</taxon>
        <taxon>Bacteroidota</taxon>
        <taxon>Flavobacteriia</taxon>
        <taxon>Flavobacteriales</taxon>
        <taxon>Flavobacteriaceae</taxon>
        <taxon>Flavobacterium</taxon>
    </lineage>
</organism>
<dbReference type="CDD" id="cd07341">
    <property type="entry name" value="M56_BlaR1_MecR1_like"/>
    <property type="match status" value="1"/>
</dbReference>
<reference evidence="4" key="1">
    <citation type="submission" date="2016-10" db="EMBL/GenBank/DDBJ databases">
        <authorList>
            <person name="Varghese N."/>
            <person name="Submissions S."/>
        </authorList>
    </citation>
    <scope>NUCLEOTIDE SEQUENCE [LARGE SCALE GENOMIC DNA]</scope>
    <source>
        <strain evidence="4">CGMCC 1.8704</strain>
    </source>
</reference>
<feature type="transmembrane region" description="Helical" evidence="1">
    <location>
        <begin position="87"/>
        <end position="108"/>
    </location>
</feature>
<dbReference type="AlphaFoldDB" id="A0A1H8MZH7"/>
<feature type="transmembrane region" description="Helical" evidence="1">
    <location>
        <begin position="37"/>
        <end position="59"/>
    </location>
</feature>
<protein>
    <submittedName>
        <fullName evidence="3">BlaR1 peptidase M56</fullName>
    </submittedName>
</protein>
<dbReference type="InterPro" id="IPR008756">
    <property type="entry name" value="Peptidase_M56"/>
</dbReference>
<dbReference type="InterPro" id="IPR052173">
    <property type="entry name" value="Beta-lactam_resp_regulator"/>
</dbReference>
<name>A0A1H8MZH7_9FLAO</name>
<dbReference type="STRING" id="604089.SAMN04487942_2123"/>
<evidence type="ECO:0000313" key="3">
    <source>
        <dbReference type="EMBL" id="SEO22712.1"/>
    </source>
</evidence>